<evidence type="ECO:0000313" key="2">
    <source>
        <dbReference type="Proteomes" id="UP001321749"/>
    </source>
</evidence>
<name>A0AAV9H9C5_9PEZI</name>
<gene>
    <name evidence="1" type="ORF">QBC42DRAFT_279271</name>
</gene>
<protein>
    <submittedName>
        <fullName evidence="1">Uncharacterized protein</fullName>
    </submittedName>
</protein>
<accession>A0AAV9H9C5</accession>
<proteinExistence type="predicted"/>
<dbReference type="AlphaFoldDB" id="A0AAV9H9C5"/>
<sequence>MNSWYQIKDKYVTRAKLLALLDEQFGENWKTKKLPDGWAYEAPRELTQEEIDSISEKDDD</sequence>
<organism evidence="1 2">
    <name type="scientific">Cladorrhinum samala</name>
    <dbReference type="NCBI Taxonomy" id="585594"/>
    <lineage>
        <taxon>Eukaryota</taxon>
        <taxon>Fungi</taxon>
        <taxon>Dikarya</taxon>
        <taxon>Ascomycota</taxon>
        <taxon>Pezizomycotina</taxon>
        <taxon>Sordariomycetes</taxon>
        <taxon>Sordariomycetidae</taxon>
        <taxon>Sordariales</taxon>
        <taxon>Podosporaceae</taxon>
        <taxon>Cladorrhinum</taxon>
    </lineage>
</organism>
<comment type="caution">
    <text evidence="1">The sequence shown here is derived from an EMBL/GenBank/DDBJ whole genome shotgun (WGS) entry which is preliminary data.</text>
</comment>
<keyword evidence="2" id="KW-1185">Reference proteome</keyword>
<dbReference type="EMBL" id="MU865119">
    <property type="protein sequence ID" value="KAK4457376.1"/>
    <property type="molecule type" value="Genomic_DNA"/>
</dbReference>
<reference evidence="1" key="1">
    <citation type="journal article" date="2023" name="Mol. Phylogenet. Evol.">
        <title>Genome-scale phylogeny and comparative genomics of the fungal order Sordariales.</title>
        <authorList>
            <person name="Hensen N."/>
            <person name="Bonometti L."/>
            <person name="Westerberg I."/>
            <person name="Brannstrom I.O."/>
            <person name="Guillou S."/>
            <person name="Cros-Aarteil S."/>
            <person name="Calhoun S."/>
            <person name="Haridas S."/>
            <person name="Kuo A."/>
            <person name="Mondo S."/>
            <person name="Pangilinan J."/>
            <person name="Riley R."/>
            <person name="LaButti K."/>
            <person name="Andreopoulos B."/>
            <person name="Lipzen A."/>
            <person name="Chen C."/>
            <person name="Yan M."/>
            <person name="Daum C."/>
            <person name="Ng V."/>
            <person name="Clum A."/>
            <person name="Steindorff A."/>
            <person name="Ohm R.A."/>
            <person name="Martin F."/>
            <person name="Silar P."/>
            <person name="Natvig D.O."/>
            <person name="Lalanne C."/>
            <person name="Gautier V."/>
            <person name="Ament-Velasquez S.L."/>
            <person name="Kruys A."/>
            <person name="Hutchinson M.I."/>
            <person name="Powell A.J."/>
            <person name="Barry K."/>
            <person name="Miller A.N."/>
            <person name="Grigoriev I.V."/>
            <person name="Debuchy R."/>
            <person name="Gladieux P."/>
            <person name="Hiltunen Thoren M."/>
            <person name="Johannesson H."/>
        </authorList>
    </citation>
    <scope>NUCLEOTIDE SEQUENCE</scope>
    <source>
        <strain evidence="1">PSN324</strain>
    </source>
</reference>
<reference evidence="1" key="2">
    <citation type="submission" date="2023-06" db="EMBL/GenBank/DDBJ databases">
        <authorList>
            <consortium name="Lawrence Berkeley National Laboratory"/>
            <person name="Mondo S.J."/>
            <person name="Hensen N."/>
            <person name="Bonometti L."/>
            <person name="Westerberg I."/>
            <person name="Brannstrom I.O."/>
            <person name="Guillou S."/>
            <person name="Cros-Aarteil S."/>
            <person name="Calhoun S."/>
            <person name="Haridas S."/>
            <person name="Kuo A."/>
            <person name="Pangilinan J."/>
            <person name="Riley R."/>
            <person name="Labutti K."/>
            <person name="Andreopoulos B."/>
            <person name="Lipzen A."/>
            <person name="Chen C."/>
            <person name="Yanf M."/>
            <person name="Daum C."/>
            <person name="Ng V."/>
            <person name="Clum A."/>
            <person name="Steindorff A."/>
            <person name="Ohm R."/>
            <person name="Martin F."/>
            <person name="Silar P."/>
            <person name="Natvig D."/>
            <person name="Lalanne C."/>
            <person name="Gautier V."/>
            <person name="Ament-Velasquez S.L."/>
            <person name="Kruys A."/>
            <person name="Hutchinson M.I."/>
            <person name="Powell A.J."/>
            <person name="Barry K."/>
            <person name="Miller A.N."/>
            <person name="Grigoriev I.V."/>
            <person name="Debuchy R."/>
            <person name="Gladieux P."/>
            <person name="Thoren M.H."/>
            <person name="Johannesson H."/>
        </authorList>
    </citation>
    <scope>NUCLEOTIDE SEQUENCE</scope>
    <source>
        <strain evidence="1">PSN324</strain>
    </source>
</reference>
<dbReference type="Proteomes" id="UP001321749">
    <property type="component" value="Unassembled WGS sequence"/>
</dbReference>
<evidence type="ECO:0000313" key="1">
    <source>
        <dbReference type="EMBL" id="KAK4457376.1"/>
    </source>
</evidence>